<keyword evidence="1" id="KW-0802">TPR repeat</keyword>
<protein>
    <submittedName>
        <fullName evidence="2">Tetratricopeptide repeat protein</fullName>
    </submittedName>
</protein>
<reference evidence="2" key="1">
    <citation type="submission" date="2019-11" db="EMBL/GenBank/DDBJ databases">
        <title>Microbial mats filling the niche in hypersaline microbial mats.</title>
        <authorList>
            <person name="Wong H.L."/>
            <person name="Macleod F.I."/>
            <person name="White R.A. III"/>
            <person name="Burns B.P."/>
        </authorList>
    </citation>
    <scope>NUCLEOTIDE SEQUENCE</scope>
    <source>
        <strain evidence="2">Bin_327</strain>
    </source>
</reference>
<sequence>MRRSWLHSTGGYMIGIILAFLAQTDEASIGFQVKASRDIEPMPHACIYYSVPSWLTSYDIIFSTEGVISTVNRDLYDAINASPGVLFHDSHLTLEDLVSFYKGTQFFFNSDYKQASGHFRKLTRVYVRESITDFANYYIGAIAFDQGNYQQCVRTMENITLTKNDLLASKVYFIEAQAYLELGRPDSALIAFKQARSIERNSMIDLYSTYALYRIHHSAGRLKERDREAARLVEIKLAEDDAPVTENLAVLMQGNVKFLEGKYQSALDFYNQIIKPLFDENTSAEELLVYEAAVTMSCLAMIRKGRYSQARKKAQTYLQDFDINEDSQLKGETGEISAGYGRRLRAYLLFNLAAATYFDSYDNEGGIVNTARRNEAERLFTLVTDTYPEAEIAGLAWDAVAWYKLEAFDFEDSEKGFVDVYTQSSSKDAQVLASYGRALSAFYLNDYASAYRWFLDEGEYEDRLSVTIDSTTYSRGLNYNAIAADIADEALFGKAKSAEMLGRTSQALTLYTRIPEKYPQRPTAGEAWQDITRIKLDRGDLEGAIAAVNNLKFMKVRAPEIYLCPYTFAVAMLYDYYMNVLEDENTAEEYAKTLLRETGNTEIIERLFYTQAMRYTDLEDIDILKVKIERLRNQNFRSPYLIAPLYNLSLMYYQANEYEKAEEILEDLVFWEDSSALGVIEPDIRFRLAVVNFRMKNYSKAARVLEEWTEDYSEGSRAREDLSPPVYWYLGYSFYHMAEMNKHQSVKTRAGYYRKAKRYFEHLAIRYSQTDFYTSEVDERVKRLITYCGEMVDELLKP</sequence>
<organism evidence="2 3">
    <name type="scientific">candidate division WOR-3 bacterium</name>
    <dbReference type="NCBI Taxonomy" id="2052148"/>
    <lineage>
        <taxon>Bacteria</taxon>
        <taxon>Bacteria division WOR-3</taxon>
    </lineage>
</organism>
<name>A0A9D5KAS9_UNCW3</name>
<evidence type="ECO:0000256" key="1">
    <source>
        <dbReference type="PROSITE-ProRule" id="PRU00339"/>
    </source>
</evidence>
<dbReference type="EMBL" id="WJKJ01000355">
    <property type="protein sequence ID" value="MBD3365688.1"/>
    <property type="molecule type" value="Genomic_DNA"/>
</dbReference>
<accession>A0A9D5KAS9</accession>
<gene>
    <name evidence="2" type="ORF">GF359_10790</name>
</gene>
<dbReference type="SUPFAM" id="SSF48452">
    <property type="entry name" value="TPR-like"/>
    <property type="match status" value="2"/>
</dbReference>
<dbReference type="Gene3D" id="1.25.40.10">
    <property type="entry name" value="Tetratricopeptide repeat domain"/>
    <property type="match status" value="3"/>
</dbReference>
<dbReference type="AlphaFoldDB" id="A0A9D5KAS9"/>
<evidence type="ECO:0000313" key="2">
    <source>
        <dbReference type="EMBL" id="MBD3365688.1"/>
    </source>
</evidence>
<dbReference type="PROSITE" id="PS50005">
    <property type="entry name" value="TPR"/>
    <property type="match status" value="1"/>
</dbReference>
<dbReference type="Pfam" id="PF13181">
    <property type="entry name" value="TPR_8"/>
    <property type="match status" value="1"/>
</dbReference>
<evidence type="ECO:0000313" key="3">
    <source>
        <dbReference type="Proteomes" id="UP000630660"/>
    </source>
</evidence>
<dbReference type="Pfam" id="PF13174">
    <property type="entry name" value="TPR_6"/>
    <property type="match status" value="1"/>
</dbReference>
<comment type="caution">
    <text evidence="2">The sequence shown here is derived from an EMBL/GenBank/DDBJ whole genome shotgun (WGS) entry which is preliminary data.</text>
</comment>
<dbReference type="Proteomes" id="UP000630660">
    <property type="component" value="Unassembled WGS sequence"/>
</dbReference>
<dbReference type="SMART" id="SM00028">
    <property type="entry name" value="TPR"/>
    <property type="match status" value="4"/>
</dbReference>
<feature type="repeat" description="TPR" evidence="1">
    <location>
        <begin position="169"/>
        <end position="202"/>
    </location>
</feature>
<dbReference type="InterPro" id="IPR011990">
    <property type="entry name" value="TPR-like_helical_dom_sf"/>
</dbReference>
<dbReference type="InterPro" id="IPR019734">
    <property type="entry name" value="TPR_rpt"/>
</dbReference>
<proteinExistence type="predicted"/>